<dbReference type="Pfam" id="PF22936">
    <property type="entry name" value="Pol_BBD"/>
    <property type="match status" value="1"/>
</dbReference>
<dbReference type="Gene3D" id="2.40.70.10">
    <property type="entry name" value="Acid Proteases"/>
    <property type="match status" value="1"/>
</dbReference>
<keyword evidence="9" id="KW-0695">RNA-directed DNA polymerase</keyword>
<protein>
    <submittedName>
        <fullName evidence="9">Reverse transcriptase domain-containing protein</fullName>
    </submittedName>
</protein>
<feature type="compositionally biased region" description="Low complexity" evidence="7">
    <location>
        <begin position="105"/>
        <end position="118"/>
    </location>
</feature>
<evidence type="ECO:0000256" key="1">
    <source>
        <dbReference type="ARBA" id="ARBA00022679"/>
    </source>
</evidence>
<keyword evidence="4" id="KW-0645">Protease</keyword>
<evidence type="ECO:0000256" key="6">
    <source>
        <dbReference type="ARBA" id="ARBA00023268"/>
    </source>
</evidence>
<keyword evidence="1" id="KW-0808">Transferase</keyword>
<dbReference type="InterPro" id="IPR025724">
    <property type="entry name" value="GAG-pre-integrase_dom"/>
</dbReference>
<dbReference type="InterPro" id="IPR036397">
    <property type="entry name" value="RNaseH_sf"/>
</dbReference>
<feature type="region of interest" description="Disordered" evidence="7">
    <location>
        <begin position="95"/>
        <end position="118"/>
    </location>
</feature>
<dbReference type="InterPro" id="IPR043502">
    <property type="entry name" value="DNA/RNA_pol_sf"/>
</dbReference>
<dbReference type="Pfam" id="PF17919">
    <property type="entry name" value="RT_RNaseH_2"/>
    <property type="match status" value="1"/>
</dbReference>
<dbReference type="PANTHER" id="PTHR37984:SF5">
    <property type="entry name" value="PROTEIN NYNRIN-LIKE"/>
    <property type="match status" value="1"/>
</dbReference>
<keyword evidence="3" id="KW-0540">Nuclease</keyword>
<evidence type="ECO:0000256" key="7">
    <source>
        <dbReference type="SAM" id="MobiDB-lite"/>
    </source>
</evidence>
<proteinExistence type="predicted"/>
<dbReference type="PROSITE" id="PS50994">
    <property type="entry name" value="INTEGRASE"/>
    <property type="match status" value="2"/>
</dbReference>
<dbReference type="InterPro" id="IPR043128">
    <property type="entry name" value="Rev_trsase/Diguanyl_cyclase"/>
</dbReference>
<gene>
    <name evidence="9" type="ORF">Tci_024082</name>
</gene>
<dbReference type="InterPro" id="IPR041577">
    <property type="entry name" value="RT_RNaseH_2"/>
</dbReference>
<dbReference type="InterPro" id="IPR000477">
    <property type="entry name" value="RT_dom"/>
</dbReference>
<dbReference type="GO" id="GO:0004190">
    <property type="term" value="F:aspartic-type endopeptidase activity"/>
    <property type="evidence" value="ECO:0007669"/>
    <property type="project" value="UniProtKB-KW"/>
</dbReference>
<dbReference type="Pfam" id="PF07727">
    <property type="entry name" value="RVT_2"/>
    <property type="match status" value="1"/>
</dbReference>
<dbReference type="InterPro" id="IPR013103">
    <property type="entry name" value="RVT_2"/>
</dbReference>
<dbReference type="SUPFAM" id="SSF53098">
    <property type="entry name" value="Ribonuclease H-like"/>
    <property type="match status" value="2"/>
</dbReference>
<keyword evidence="6" id="KW-0511">Multifunctional enzyme</keyword>
<feature type="region of interest" description="Disordered" evidence="7">
    <location>
        <begin position="23"/>
        <end position="44"/>
    </location>
</feature>
<comment type="caution">
    <text evidence="9">The sequence shown here is derived from an EMBL/GenBank/DDBJ whole genome shotgun (WGS) entry which is preliminary data.</text>
</comment>
<dbReference type="CDD" id="cd01647">
    <property type="entry name" value="RT_LTR"/>
    <property type="match status" value="1"/>
</dbReference>
<dbReference type="InterPro" id="IPR021109">
    <property type="entry name" value="Peptidase_aspartic_dom_sf"/>
</dbReference>
<keyword evidence="5" id="KW-0378">Hydrolase</keyword>
<dbReference type="GO" id="GO:0004519">
    <property type="term" value="F:endonuclease activity"/>
    <property type="evidence" value="ECO:0007669"/>
    <property type="project" value="UniProtKB-KW"/>
</dbReference>
<dbReference type="GO" id="GO:0003964">
    <property type="term" value="F:RNA-directed DNA polymerase activity"/>
    <property type="evidence" value="ECO:0007669"/>
    <property type="project" value="UniProtKB-KW"/>
</dbReference>
<evidence type="ECO:0000256" key="2">
    <source>
        <dbReference type="ARBA" id="ARBA00022695"/>
    </source>
</evidence>
<feature type="domain" description="Integrase catalytic" evidence="8">
    <location>
        <begin position="1015"/>
        <end position="1181"/>
    </location>
</feature>
<dbReference type="SUPFAM" id="SSF56672">
    <property type="entry name" value="DNA/RNA polymerases"/>
    <property type="match status" value="1"/>
</dbReference>
<dbReference type="Pfam" id="PF13976">
    <property type="entry name" value="gag_pre-integrs"/>
    <property type="match status" value="1"/>
</dbReference>
<dbReference type="InterPro" id="IPR001584">
    <property type="entry name" value="Integrase_cat-core"/>
</dbReference>
<dbReference type="FunFam" id="3.30.70.270:FF:000020">
    <property type="entry name" value="Transposon Tf2-6 polyprotein-like Protein"/>
    <property type="match status" value="1"/>
</dbReference>
<keyword evidence="4" id="KW-0064">Aspartyl protease</keyword>
<organism evidence="9">
    <name type="scientific">Tanacetum cinerariifolium</name>
    <name type="common">Dalmatian daisy</name>
    <name type="synonym">Chrysanthemum cinerariifolium</name>
    <dbReference type="NCBI Taxonomy" id="118510"/>
    <lineage>
        <taxon>Eukaryota</taxon>
        <taxon>Viridiplantae</taxon>
        <taxon>Streptophyta</taxon>
        <taxon>Embryophyta</taxon>
        <taxon>Tracheophyta</taxon>
        <taxon>Spermatophyta</taxon>
        <taxon>Magnoliopsida</taxon>
        <taxon>eudicotyledons</taxon>
        <taxon>Gunneridae</taxon>
        <taxon>Pentapetalae</taxon>
        <taxon>asterids</taxon>
        <taxon>campanulids</taxon>
        <taxon>Asterales</taxon>
        <taxon>Asteraceae</taxon>
        <taxon>Asteroideae</taxon>
        <taxon>Anthemideae</taxon>
        <taxon>Anthemidinae</taxon>
        <taxon>Tanacetum</taxon>
    </lineage>
</organism>
<evidence type="ECO:0000256" key="5">
    <source>
        <dbReference type="ARBA" id="ARBA00022759"/>
    </source>
</evidence>
<keyword evidence="5" id="KW-0255">Endonuclease</keyword>
<dbReference type="EMBL" id="BKCJ010002966">
    <property type="protein sequence ID" value="GEU52104.1"/>
    <property type="molecule type" value="Genomic_DNA"/>
</dbReference>
<dbReference type="Gene3D" id="3.30.70.270">
    <property type="match status" value="2"/>
</dbReference>
<dbReference type="InterPro" id="IPR054722">
    <property type="entry name" value="PolX-like_BBD"/>
</dbReference>
<evidence type="ECO:0000256" key="3">
    <source>
        <dbReference type="ARBA" id="ARBA00022722"/>
    </source>
</evidence>
<evidence type="ECO:0000259" key="8">
    <source>
        <dbReference type="PROSITE" id="PS50994"/>
    </source>
</evidence>
<dbReference type="GO" id="GO:0015074">
    <property type="term" value="P:DNA integration"/>
    <property type="evidence" value="ECO:0007669"/>
    <property type="project" value="InterPro"/>
</dbReference>
<accession>A0A6L2KW28</accession>
<keyword evidence="2" id="KW-0548">Nucleotidyltransferase</keyword>
<dbReference type="InterPro" id="IPR050951">
    <property type="entry name" value="Retrovirus_Pol_polyprotein"/>
</dbReference>
<evidence type="ECO:0000256" key="4">
    <source>
        <dbReference type="ARBA" id="ARBA00022750"/>
    </source>
</evidence>
<dbReference type="Gene3D" id="3.10.10.10">
    <property type="entry name" value="HIV Type 1 Reverse Transcriptase, subunit A, domain 1"/>
    <property type="match status" value="1"/>
</dbReference>
<dbReference type="Gene3D" id="3.30.420.10">
    <property type="entry name" value="Ribonuclease H-like superfamily/Ribonuclease H"/>
    <property type="match status" value="2"/>
</dbReference>
<reference evidence="9" key="1">
    <citation type="journal article" date="2019" name="Sci. Rep.">
        <title>Draft genome of Tanacetum cinerariifolium, the natural source of mosquito coil.</title>
        <authorList>
            <person name="Yamashiro T."/>
            <person name="Shiraishi A."/>
            <person name="Satake H."/>
            <person name="Nakayama K."/>
        </authorList>
    </citation>
    <scope>NUCLEOTIDE SEQUENCE</scope>
</reference>
<evidence type="ECO:0000313" key="9">
    <source>
        <dbReference type="EMBL" id="GEU52104.1"/>
    </source>
</evidence>
<sequence length="1817" mass="206609">MSTRSSSRNLFPPLDNPELTIQRRSRSDPTLLNNSEMAAEGNSDLPVLDLRTMEELCQPSLNGQSGPIAPINIQATNFGLNNDMIQQVQNSCQFHGLPGDDDTSAQRSESSSSITSSSDTKIAALKAEMVEINKNLMRVLQVNQQVKAVTPNCETCGGPYSFFDCPAIVGNTQNVYAVGAYQGNSYQPQRNHNLLSYRSDNYLGPPGLTKIKTVTIRTITFRTKIGIKETIILRGTTKEGTNSSRELTKANDAILKNILNNMTSLTNLNLELKNMFSQFMKMNTVSSSVSGTLPGNIITNPKEDLKGITTRSGTSYQGPTIPTTSSSLVVERETENKLSLPDLSPMCMTLELTDHLISHPVGVAEDVFVKVGTFHFPADFVVADIDANPQVPLILGRSFLKTRRALIDMLEGKLTLRVGKEAIPFSLDQTSRYSANYSDMMANRIDVIDMACEKYSQEVLSFSNVITSGNPTPYYYPIVSTTSLTLTSFGNSDFLLEEVDAFLALEDDPTPPKVDKSYLDSEGDILLLEAFLNDDPSLPPLNQGNYMHEVRKELKICEAKTDKSSFDKPLEVELKDLPPYLEYAILEGDDKLPVIIAKDLSFEEKTALITVLKSHKRAIAWKLFDIKVVENEENELILTRLVTGWHVFIDYRKLNDATRKDHFPLLFMDQMLERLAGNQYYCFLDGFSGYFKISIVLKDQEKTTVTCQYGTFAYLRMPFGLCNAPGMFQRCMMAIFHDMNEKTMEVFMDDFLEKIHFIVKECIVLGHKISKQGIEVDKAKVDVITKLPYPTTVKGIRSFLGHASFYRRFIKDFSKIARPMTRILKKDTPFLFTKECVEAFQTLKRKLTEAPILIAPDWDMPFELMCNASDFTIGAVMGQRQEKHFRPIHYAMIDTKGAENLAADHLSRLENSHQNVLDPKEINESFPLETLNLVYTRGNSSTLWFADFVNYHAGNFFVKGMSSQQKNKFFKDVKHYFWDDSYLFKIYADQVIRRCVHGQEAIDVLKACHCGPTGGHHGPNYTAKKGIDFMGPFLSFRGNKYILVAVDYLSKWVEAKALPTNDARVVFKLLKNLFARFGTPRAIISDLGTHFCNHQFAKVMLKFGVTYRLATPYHPQTSGQVEIFLWIINSGCSKHMTGNRALLTNFVEKFLGTVYFGNNDFAVIAGYGDVVIGLEVAFRKSTCFVRNEDGVDLLTGDRSSNLYTIALNEVALNYLTCLLAKASSSQSWLWHPRLSHLKFATINNLVKNNLVQRLPKIKFEKDHLCFTCEQRKIHRKHHKSKTAFASNKPLYLLHMDLCGPMPRTPQHNHVVERRNRTLVKAARTMLTFLNLPSFLWDDAIAIACLTQNHSIIHKRFDKTPYELMNKRKQNIKFFRVFGCRCYLLNDYEDVGKLKEKRGYLSVCWIFKRVCFRNIKERFGRFKFYNEYFDSSKIMKSSTTNVETSINEEVFHEVSESFQGESSLSSLNDGVQQSPEEKWTKDHPLHKINGDPKSSIRTRGPLANSCLFSCLLSSIEPANVAKALKDADWVSAMQEGLDQFEILKVWRLVPRPKGKSIIKTKWIFKNKKDESIARIEAIRLFLAYALHKDFTVFQMDVKTAFCNGILKEEVYVGKPLGMENYDTVPTPMVEQAKLKLDLVVKPVDDTDYRSMIRSLMYVTSSRLDIMFATYHAGCHLDRKSTSDSVQFLGDKLVCWSCKKQNCVSISTSESEYVAVSSSCAQVLWMRTQLTDYVFFYDKVPIYCDSKSTIAISYNSVQHTRTKHIDVRYHFIKDHVEKGTIELYFVGTEYQLADLFTKSLPEARFKFLFEILGMMSHET</sequence>
<dbReference type="GO" id="GO:0003676">
    <property type="term" value="F:nucleic acid binding"/>
    <property type="evidence" value="ECO:0007669"/>
    <property type="project" value="InterPro"/>
</dbReference>
<feature type="domain" description="Integrase catalytic" evidence="8">
    <location>
        <begin position="1302"/>
        <end position="1368"/>
    </location>
</feature>
<dbReference type="CDD" id="cd09272">
    <property type="entry name" value="RNase_HI_RT_Ty1"/>
    <property type="match status" value="1"/>
</dbReference>
<dbReference type="PANTHER" id="PTHR37984">
    <property type="entry name" value="PROTEIN CBG26694"/>
    <property type="match status" value="1"/>
</dbReference>
<dbReference type="Pfam" id="PF00665">
    <property type="entry name" value="rve"/>
    <property type="match status" value="1"/>
</dbReference>
<dbReference type="InterPro" id="IPR012337">
    <property type="entry name" value="RNaseH-like_sf"/>
</dbReference>
<name>A0A6L2KW28_TANCI</name>
<dbReference type="Pfam" id="PF00078">
    <property type="entry name" value="RVT_1"/>
    <property type="match status" value="1"/>
</dbReference>